<dbReference type="InterPro" id="IPR042983">
    <property type="entry name" value="PKDCC"/>
</dbReference>
<dbReference type="HOGENOM" id="CLU_044025_0_0_1"/>
<evidence type="ECO:0000313" key="4">
    <source>
        <dbReference type="Proteomes" id="UP000014760"/>
    </source>
</evidence>
<dbReference type="GO" id="GO:0004715">
    <property type="term" value="F:non-membrane spanning protein tyrosine kinase activity"/>
    <property type="evidence" value="ECO:0007669"/>
    <property type="project" value="InterPro"/>
</dbReference>
<dbReference type="Proteomes" id="UP000014760">
    <property type="component" value="Unassembled WGS sequence"/>
</dbReference>
<dbReference type="AlphaFoldDB" id="R7TVP0"/>
<feature type="domain" description="Protein kinase" evidence="1">
    <location>
        <begin position="1"/>
        <end position="219"/>
    </location>
</feature>
<dbReference type="GO" id="GO:0001501">
    <property type="term" value="P:skeletal system development"/>
    <property type="evidence" value="ECO:0007669"/>
    <property type="project" value="TreeGrafter"/>
</dbReference>
<dbReference type="OMA" id="FQLYGYC"/>
<sequence>MLLLQTLNHPHIVQVLAYCVPRLSLSDQKNSRVSMVTELGETLGLIKLLQMPWEDRLRVSFGLSKLLTYLAQSPFGAVVLNDFRHQQFVLVDGELKLTDVDDVSFKQPSCETSAHCEQFFSSSNFTLSVTCVNGRCAGFNQRKNIFNAGRYFTSLLLAPGTPQHLEQRVAEVVAAFSHATWEAERLLQHLASIVDDYSSGAYMQRRQPDDHATSVHDFVCQASLAPNACTLSVFDVREAEDVCDREATCKAFVMTDQKTWTGKV</sequence>
<gene>
    <name evidence="2" type="ORF">CAPTEDRAFT_134027</name>
</gene>
<dbReference type="SUPFAM" id="SSF56112">
    <property type="entry name" value="Protein kinase-like (PK-like)"/>
    <property type="match status" value="1"/>
</dbReference>
<name>R7TVP0_CAPTE</name>
<dbReference type="GO" id="GO:0005576">
    <property type="term" value="C:extracellular region"/>
    <property type="evidence" value="ECO:0007669"/>
    <property type="project" value="TreeGrafter"/>
</dbReference>
<dbReference type="Gene3D" id="1.10.510.10">
    <property type="entry name" value="Transferase(Phosphotransferase) domain 1"/>
    <property type="match status" value="1"/>
</dbReference>
<reference evidence="4" key="1">
    <citation type="submission" date="2012-12" db="EMBL/GenBank/DDBJ databases">
        <authorList>
            <person name="Hellsten U."/>
            <person name="Grimwood J."/>
            <person name="Chapman J.A."/>
            <person name="Shapiro H."/>
            <person name="Aerts A."/>
            <person name="Otillar R.P."/>
            <person name="Terry A.Y."/>
            <person name="Boore J.L."/>
            <person name="Simakov O."/>
            <person name="Marletaz F."/>
            <person name="Cho S.-J."/>
            <person name="Edsinger-Gonzales E."/>
            <person name="Havlak P."/>
            <person name="Kuo D.-H."/>
            <person name="Larsson T."/>
            <person name="Lv J."/>
            <person name="Arendt D."/>
            <person name="Savage R."/>
            <person name="Osoegawa K."/>
            <person name="de Jong P."/>
            <person name="Lindberg D.R."/>
            <person name="Seaver E.C."/>
            <person name="Weisblat D.A."/>
            <person name="Putnam N.H."/>
            <person name="Grigoriev I.V."/>
            <person name="Rokhsar D.S."/>
        </authorList>
    </citation>
    <scope>NUCLEOTIDE SEQUENCE</scope>
    <source>
        <strain evidence="4">I ESC-2004</strain>
    </source>
</reference>
<dbReference type="PANTHER" id="PTHR46448:SF1">
    <property type="entry name" value="PROTEIN KINASE DOMAIN-CONTAINING PROTEIN"/>
    <property type="match status" value="1"/>
</dbReference>
<dbReference type="GO" id="GO:0005524">
    <property type="term" value="F:ATP binding"/>
    <property type="evidence" value="ECO:0007669"/>
    <property type="project" value="InterPro"/>
</dbReference>
<evidence type="ECO:0000313" key="3">
    <source>
        <dbReference type="EnsemblMetazoa" id="CapteP134027"/>
    </source>
</evidence>
<dbReference type="EMBL" id="KB309218">
    <property type="protein sequence ID" value="ELT95075.1"/>
    <property type="molecule type" value="Genomic_DNA"/>
</dbReference>
<accession>R7TVP0</accession>
<organism evidence="2">
    <name type="scientific">Capitella teleta</name>
    <name type="common">Polychaete worm</name>
    <dbReference type="NCBI Taxonomy" id="283909"/>
    <lineage>
        <taxon>Eukaryota</taxon>
        <taxon>Metazoa</taxon>
        <taxon>Spiralia</taxon>
        <taxon>Lophotrochozoa</taxon>
        <taxon>Annelida</taxon>
        <taxon>Polychaeta</taxon>
        <taxon>Sedentaria</taxon>
        <taxon>Scolecida</taxon>
        <taxon>Capitellidae</taxon>
        <taxon>Capitella</taxon>
    </lineage>
</organism>
<dbReference type="EMBL" id="AMQN01011976">
    <property type="status" value="NOT_ANNOTATED_CDS"/>
    <property type="molecule type" value="Genomic_DNA"/>
</dbReference>
<dbReference type="PROSITE" id="PS50011">
    <property type="entry name" value="PROTEIN_KINASE_DOM"/>
    <property type="match status" value="1"/>
</dbReference>
<dbReference type="InterPro" id="IPR011009">
    <property type="entry name" value="Kinase-like_dom_sf"/>
</dbReference>
<protein>
    <recommendedName>
        <fullName evidence="1">Protein kinase domain-containing protein</fullName>
    </recommendedName>
</protein>
<dbReference type="InterPro" id="IPR000719">
    <property type="entry name" value="Prot_kinase_dom"/>
</dbReference>
<dbReference type="PANTHER" id="PTHR46448">
    <property type="entry name" value="PROTEIN KINASE DOMAIN-CONTAINING PROTEIN"/>
    <property type="match status" value="1"/>
</dbReference>
<evidence type="ECO:0000259" key="1">
    <source>
        <dbReference type="PROSITE" id="PS50011"/>
    </source>
</evidence>
<reference evidence="3" key="3">
    <citation type="submission" date="2015-06" db="UniProtKB">
        <authorList>
            <consortium name="EnsemblMetazoa"/>
        </authorList>
    </citation>
    <scope>IDENTIFICATION</scope>
</reference>
<proteinExistence type="predicted"/>
<keyword evidence="4" id="KW-1185">Reference proteome</keyword>
<dbReference type="OrthoDB" id="4062651at2759"/>
<reference evidence="2 4" key="2">
    <citation type="journal article" date="2013" name="Nature">
        <title>Insights into bilaterian evolution from three spiralian genomes.</title>
        <authorList>
            <person name="Simakov O."/>
            <person name="Marletaz F."/>
            <person name="Cho S.J."/>
            <person name="Edsinger-Gonzales E."/>
            <person name="Havlak P."/>
            <person name="Hellsten U."/>
            <person name="Kuo D.H."/>
            <person name="Larsson T."/>
            <person name="Lv J."/>
            <person name="Arendt D."/>
            <person name="Savage R."/>
            <person name="Osoegawa K."/>
            <person name="de Jong P."/>
            <person name="Grimwood J."/>
            <person name="Chapman J.A."/>
            <person name="Shapiro H."/>
            <person name="Aerts A."/>
            <person name="Otillar R.P."/>
            <person name="Terry A.Y."/>
            <person name="Boore J.L."/>
            <person name="Grigoriev I.V."/>
            <person name="Lindberg D.R."/>
            <person name="Seaver E.C."/>
            <person name="Weisblat D.A."/>
            <person name="Putnam N.H."/>
            <person name="Rokhsar D.S."/>
        </authorList>
    </citation>
    <scope>NUCLEOTIDE SEQUENCE</scope>
    <source>
        <strain evidence="2 4">I ESC-2004</strain>
    </source>
</reference>
<dbReference type="STRING" id="283909.R7TVP0"/>
<evidence type="ECO:0000313" key="2">
    <source>
        <dbReference type="EMBL" id="ELT95075.1"/>
    </source>
</evidence>
<dbReference type="EnsemblMetazoa" id="CapteT134027">
    <property type="protein sequence ID" value="CapteP134027"/>
    <property type="gene ID" value="CapteG134027"/>
</dbReference>